<dbReference type="CDD" id="cd00861">
    <property type="entry name" value="ProRS_anticodon_short"/>
    <property type="match status" value="1"/>
</dbReference>
<evidence type="ECO:0000259" key="1">
    <source>
        <dbReference type="Pfam" id="PF03129"/>
    </source>
</evidence>
<evidence type="ECO:0000313" key="3">
    <source>
        <dbReference type="Proteomes" id="UP000242180"/>
    </source>
</evidence>
<dbReference type="SUPFAM" id="SSF52954">
    <property type="entry name" value="Class II aaRS ABD-related"/>
    <property type="match status" value="1"/>
</dbReference>
<dbReference type="GO" id="GO:0006433">
    <property type="term" value="P:prolyl-tRNA aminoacylation"/>
    <property type="evidence" value="ECO:0007669"/>
    <property type="project" value="TreeGrafter"/>
</dbReference>
<sequence length="381" mass="41240">MKDLYTFDATADDAFASYDSVSGAYRRIFERLGVRFVVAEADSGNMGGSRSHEYHILSSAGEDTLLTCSKCDYAANQELAVGTISPDAANTALPTEQDQKMSQMLNLSGAFSPSLFSFVVRDVNGEATRQGTVAAVVPAGRSANMTKVTSELSKYLDLDAQEVLDLRATRTAQDNVTLFCDEAIPQGQQVHLRGSFRDTVEGDGCHACGAELKQVRAIEAAHTFYLGTKYSDALGCRYGPERKAAEMGCYGIGISRLLAAVAEVRHDQKGIVWPASIAPYRVCIIPTNDKQAEFASLTHTIYDTLNGTNSMTDEIIIDDRKGGFGRKMKDAELIGYPFTIVVGQKAFTEGVVEVHARKQGANSSIFSVPISTLDTFLQKSC</sequence>
<reference evidence="2 3" key="1">
    <citation type="submission" date="2016-07" db="EMBL/GenBank/DDBJ databases">
        <title>Pervasive Adenine N6-methylation of Active Genes in Fungi.</title>
        <authorList>
            <consortium name="DOE Joint Genome Institute"/>
            <person name="Mondo S.J."/>
            <person name="Dannebaum R.O."/>
            <person name="Kuo R.C."/>
            <person name="Labutti K."/>
            <person name="Haridas S."/>
            <person name="Kuo A."/>
            <person name="Salamov A."/>
            <person name="Ahrendt S.R."/>
            <person name="Lipzen A."/>
            <person name="Sullivan W."/>
            <person name="Andreopoulos W.B."/>
            <person name="Clum A."/>
            <person name="Lindquist E."/>
            <person name="Daum C."/>
            <person name="Ramamoorthy G.K."/>
            <person name="Gryganskyi A."/>
            <person name="Culley D."/>
            <person name="Magnuson J.K."/>
            <person name="James T.Y."/>
            <person name="O'Malley M.A."/>
            <person name="Stajich J.E."/>
            <person name="Spatafora J.W."/>
            <person name="Visel A."/>
            <person name="Grigoriev I.V."/>
        </authorList>
    </citation>
    <scope>NUCLEOTIDE SEQUENCE [LARGE SCALE GENOMIC DNA]</scope>
    <source>
        <strain evidence="2 3">NRRL 2496</strain>
    </source>
</reference>
<dbReference type="Pfam" id="PF03129">
    <property type="entry name" value="HGTP_anticodon"/>
    <property type="match status" value="1"/>
</dbReference>
<dbReference type="GO" id="GO:0004827">
    <property type="term" value="F:proline-tRNA ligase activity"/>
    <property type="evidence" value="ECO:0007669"/>
    <property type="project" value="TreeGrafter"/>
</dbReference>
<organism evidence="2 3">
    <name type="scientific">Syncephalastrum racemosum</name>
    <name type="common">Filamentous fungus</name>
    <dbReference type="NCBI Taxonomy" id="13706"/>
    <lineage>
        <taxon>Eukaryota</taxon>
        <taxon>Fungi</taxon>
        <taxon>Fungi incertae sedis</taxon>
        <taxon>Mucoromycota</taxon>
        <taxon>Mucoromycotina</taxon>
        <taxon>Mucoromycetes</taxon>
        <taxon>Mucorales</taxon>
        <taxon>Syncephalastraceae</taxon>
        <taxon>Syncephalastrum</taxon>
    </lineage>
</organism>
<gene>
    <name evidence="2" type="ORF">BCR43DRAFT_433118</name>
</gene>
<dbReference type="Gene3D" id="3.30.930.10">
    <property type="entry name" value="Bira Bifunctional Protein, Domain 2"/>
    <property type="match status" value="2"/>
</dbReference>
<evidence type="ECO:0000313" key="2">
    <source>
        <dbReference type="EMBL" id="ORZ00394.1"/>
    </source>
</evidence>
<dbReference type="FunCoup" id="A0A1X2HLX6">
    <property type="interactions" value="334"/>
</dbReference>
<dbReference type="FunFam" id="3.40.50.800:FF:000032">
    <property type="entry name" value="Proline--tRNA ligase"/>
    <property type="match status" value="1"/>
</dbReference>
<dbReference type="InterPro" id="IPR045864">
    <property type="entry name" value="aa-tRNA-synth_II/BPL/LPL"/>
</dbReference>
<dbReference type="InterPro" id="IPR004154">
    <property type="entry name" value="Anticodon-bd"/>
</dbReference>
<feature type="domain" description="Anticodon-binding" evidence="1">
    <location>
        <begin position="282"/>
        <end position="379"/>
    </location>
</feature>
<dbReference type="PANTHER" id="PTHR42753">
    <property type="entry name" value="MITOCHONDRIAL RIBOSOME PROTEIN L39/PROLYL-TRNA LIGASE FAMILY MEMBER"/>
    <property type="match status" value="1"/>
</dbReference>
<dbReference type="AlphaFoldDB" id="A0A1X2HLX6"/>
<dbReference type="InterPro" id="IPR044140">
    <property type="entry name" value="ProRS_anticodon_short"/>
</dbReference>
<comment type="caution">
    <text evidence="2">The sequence shown here is derived from an EMBL/GenBank/DDBJ whole genome shotgun (WGS) entry which is preliminary data.</text>
</comment>
<dbReference type="OMA" id="NCETISH"/>
<keyword evidence="3" id="KW-1185">Reference proteome</keyword>
<dbReference type="Gene3D" id="3.40.50.800">
    <property type="entry name" value="Anticodon-binding domain"/>
    <property type="match status" value="1"/>
</dbReference>
<dbReference type="SUPFAM" id="SSF55681">
    <property type="entry name" value="Class II aaRS and biotin synthetases"/>
    <property type="match status" value="1"/>
</dbReference>
<dbReference type="PANTHER" id="PTHR42753:SF2">
    <property type="entry name" value="PROLINE--TRNA LIGASE"/>
    <property type="match status" value="1"/>
</dbReference>
<dbReference type="STRING" id="13706.A0A1X2HLX6"/>
<dbReference type="InParanoid" id="A0A1X2HLX6"/>
<dbReference type="OrthoDB" id="10267474at2759"/>
<accession>A0A1X2HLX6</accession>
<name>A0A1X2HLX6_SYNRA</name>
<dbReference type="EMBL" id="MCGN01000002">
    <property type="protein sequence ID" value="ORZ00394.1"/>
    <property type="molecule type" value="Genomic_DNA"/>
</dbReference>
<dbReference type="Proteomes" id="UP000242180">
    <property type="component" value="Unassembled WGS sequence"/>
</dbReference>
<proteinExistence type="predicted"/>
<dbReference type="GO" id="GO:0005739">
    <property type="term" value="C:mitochondrion"/>
    <property type="evidence" value="ECO:0007669"/>
    <property type="project" value="TreeGrafter"/>
</dbReference>
<dbReference type="InterPro" id="IPR050062">
    <property type="entry name" value="Pro-tRNA_synthetase"/>
</dbReference>
<protein>
    <recommendedName>
        <fullName evidence="1">Anticodon-binding domain-containing protein</fullName>
    </recommendedName>
</protein>
<dbReference type="InterPro" id="IPR036621">
    <property type="entry name" value="Anticodon-bd_dom_sf"/>
</dbReference>